<reference evidence="2" key="1">
    <citation type="journal article" date="2021" name="BMC Genomics">
        <title>Chromosome-level genome assembly and manually-curated proteome of model necrotroph Parastagonospora nodorum Sn15 reveals a genome-wide trove of candidate effector homologs, and redundancy of virulence-related functions within an accessory chromosome.</title>
        <authorList>
            <person name="Bertazzoni S."/>
            <person name="Jones D.A.B."/>
            <person name="Phan H.T."/>
            <person name="Tan K.-C."/>
            <person name="Hane J.K."/>
        </authorList>
    </citation>
    <scope>NUCLEOTIDE SEQUENCE [LARGE SCALE GENOMIC DNA]</scope>
    <source>
        <strain evidence="2">SN15 / ATCC MYA-4574 / FGSC 10173)</strain>
    </source>
</reference>
<organism evidence="1 2">
    <name type="scientific">Phaeosphaeria nodorum (strain SN15 / ATCC MYA-4574 / FGSC 10173)</name>
    <name type="common">Glume blotch fungus</name>
    <name type="synonym">Parastagonospora nodorum</name>
    <dbReference type="NCBI Taxonomy" id="321614"/>
    <lineage>
        <taxon>Eukaryota</taxon>
        <taxon>Fungi</taxon>
        <taxon>Dikarya</taxon>
        <taxon>Ascomycota</taxon>
        <taxon>Pezizomycotina</taxon>
        <taxon>Dothideomycetes</taxon>
        <taxon>Pleosporomycetidae</taxon>
        <taxon>Pleosporales</taxon>
        <taxon>Pleosporineae</taxon>
        <taxon>Phaeosphaeriaceae</taxon>
        <taxon>Parastagonospora</taxon>
    </lineage>
</organism>
<evidence type="ECO:0000313" key="2">
    <source>
        <dbReference type="Proteomes" id="UP000663193"/>
    </source>
</evidence>
<sequence length="116" mass="13081">MSRLGKRIRVGRWKSPRAICSYIDQTNSPHAPFNPSSLTYQRERLVTEPNVDYGSTNLRKATAHATGVVLRQFASDSSSKQRPLQYRPLEICIGSSVLKKANRSLSWISFSPAHHI</sequence>
<dbReference type="EMBL" id="CP069029">
    <property type="protein sequence ID" value="QRC97662.1"/>
    <property type="molecule type" value="Genomic_DNA"/>
</dbReference>
<proteinExistence type="predicted"/>
<gene>
    <name evidence="1" type="ORF">JI435_085660</name>
</gene>
<dbReference type="VEuPathDB" id="FungiDB:JI435_085660"/>
<accession>A0A7U2I346</accession>
<name>A0A7U2I346_PHANO</name>
<evidence type="ECO:0000313" key="1">
    <source>
        <dbReference type="EMBL" id="QRC97662.1"/>
    </source>
</evidence>
<dbReference type="Proteomes" id="UP000663193">
    <property type="component" value="Chromosome 7"/>
</dbReference>
<protein>
    <submittedName>
        <fullName evidence="1">Uncharacterized protein</fullName>
    </submittedName>
</protein>
<keyword evidence="2" id="KW-1185">Reference proteome</keyword>
<dbReference type="AlphaFoldDB" id="A0A7U2I346"/>